<proteinExistence type="predicted"/>
<dbReference type="EMBL" id="JAIQCJ010002112">
    <property type="protein sequence ID" value="KAJ8782397.1"/>
    <property type="molecule type" value="Genomic_DNA"/>
</dbReference>
<reference evidence="2 3" key="1">
    <citation type="submission" date="2022-11" db="EMBL/GenBank/DDBJ databases">
        <title>Whole genome sequence of Eschrichtius robustus ER-17-0199.</title>
        <authorList>
            <person name="Bruniche-Olsen A."/>
            <person name="Black A.N."/>
            <person name="Fields C.J."/>
            <person name="Walden K."/>
            <person name="Dewoody J.A."/>
        </authorList>
    </citation>
    <scope>NUCLEOTIDE SEQUENCE [LARGE SCALE GENOMIC DNA]</scope>
    <source>
        <strain evidence="2">ER-17-0199</strain>
        <tissue evidence="2">Blubber</tissue>
    </source>
</reference>
<evidence type="ECO:0000256" key="1">
    <source>
        <dbReference type="SAM" id="MobiDB-lite"/>
    </source>
</evidence>
<gene>
    <name evidence="2" type="ORF">J1605_010105</name>
</gene>
<name>A0AB34GTC2_ESCRO</name>
<keyword evidence="3" id="KW-1185">Reference proteome</keyword>
<evidence type="ECO:0000313" key="2">
    <source>
        <dbReference type="EMBL" id="KAJ8782397.1"/>
    </source>
</evidence>
<organism evidence="2 3">
    <name type="scientific">Eschrichtius robustus</name>
    <name type="common">California gray whale</name>
    <name type="synonym">Eschrichtius gibbosus</name>
    <dbReference type="NCBI Taxonomy" id="9764"/>
    <lineage>
        <taxon>Eukaryota</taxon>
        <taxon>Metazoa</taxon>
        <taxon>Chordata</taxon>
        <taxon>Craniata</taxon>
        <taxon>Vertebrata</taxon>
        <taxon>Euteleostomi</taxon>
        <taxon>Mammalia</taxon>
        <taxon>Eutheria</taxon>
        <taxon>Laurasiatheria</taxon>
        <taxon>Artiodactyla</taxon>
        <taxon>Whippomorpha</taxon>
        <taxon>Cetacea</taxon>
        <taxon>Mysticeti</taxon>
        <taxon>Eschrichtiidae</taxon>
        <taxon>Eschrichtius</taxon>
    </lineage>
</organism>
<dbReference type="AlphaFoldDB" id="A0AB34GTC2"/>
<comment type="caution">
    <text evidence="2">The sequence shown here is derived from an EMBL/GenBank/DDBJ whole genome shotgun (WGS) entry which is preliminary data.</text>
</comment>
<accession>A0AB34GTC2</accession>
<dbReference type="Proteomes" id="UP001159641">
    <property type="component" value="Unassembled WGS sequence"/>
</dbReference>
<feature type="region of interest" description="Disordered" evidence="1">
    <location>
        <begin position="1"/>
        <end position="69"/>
    </location>
</feature>
<protein>
    <submittedName>
        <fullName evidence="2">Uncharacterized protein</fullName>
    </submittedName>
</protein>
<sequence>MGRPAPSGKGSDGAERREVGGPSPVDVLTSEDIRSGSYAREGGCPAGGDGRRFPESRGTSADSPLGSPCAPLGPPAAGFASKAAVAPDLFSHFVARATY</sequence>
<evidence type="ECO:0000313" key="3">
    <source>
        <dbReference type="Proteomes" id="UP001159641"/>
    </source>
</evidence>